<evidence type="ECO:0000256" key="1">
    <source>
        <dbReference type="ARBA" id="ARBA00004141"/>
    </source>
</evidence>
<dbReference type="EMBL" id="CP059664">
    <property type="protein sequence ID" value="QRW21662.1"/>
    <property type="molecule type" value="Genomic_DNA"/>
</dbReference>
<evidence type="ECO:0000256" key="5">
    <source>
        <dbReference type="SAM" id="Coils"/>
    </source>
</evidence>
<feature type="transmembrane region" description="Helical" evidence="7">
    <location>
        <begin position="3366"/>
        <end position="3385"/>
    </location>
</feature>
<dbReference type="GeneID" id="67028930"/>
<keyword evidence="4 7" id="KW-0472">Membrane</keyword>
<feature type="region of interest" description="Disordered" evidence="6">
    <location>
        <begin position="1114"/>
        <end position="1142"/>
    </location>
</feature>
<feature type="compositionally biased region" description="Basic and acidic residues" evidence="6">
    <location>
        <begin position="3543"/>
        <end position="3553"/>
    </location>
</feature>
<evidence type="ECO:0000256" key="3">
    <source>
        <dbReference type="ARBA" id="ARBA00022989"/>
    </source>
</evidence>
<feature type="transmembrane region" description="Helical" evidence="7">
    <location>
        <begin position="3038"/>
        <end position="3057"/>
    </location>
</feature>
<dbReference type="InterPro" id="IPR048636">
    <property type="entry name" value="Csf1_N"/>
</dbReference>
<dbReference type="GO" id="GO:0006113">
    <property type="term" value="P:fermentation"/>
    <property type="evidence" value="ECO:0007669"/>
    <property type="project" value="InterPro"/>
</dbReference>
<feature type="transmembrane region" description="Helical" evidence="7">
    <location>
        <begin position="3066"/>
        <end position="3084"/>
    </location>
</feature>
<dbReference type="Gene3D" id="1.20.1530.20">
    <property type="match status" value="1"/>
</dbReference>
<comment type="subcellular location">
    <subcellularLocation>
        <location evidence="1">Membrane</location>
        <topology evidence="1">Multi-pass membrane protein</topology>
    </subcellularLocation>
</comment>
<dbReference type="GO" id="GO:0015297">
    <property type="term" value="F:antiporter activity"/>
    <property type="evidence" value="ECO:0007669"/>
    <property type="project" value="InterPro"/>
</dbReference>
<evidence type="ECO:0000256" key="4">
    <source>
        <dbReference type="ARBA" id="ARBA00023136"/>
    </source>
</evidence>
<evidence type="ECO:0000256" key="2">
    <source>
        <dbReference type="ARBA" id="ARBA00022692"/>
    </source>
</evidence>
<evidence type="ECO:0000313" key="10">
    <source>
        <dbReference type="EMBL" id="QRW21662.1"/>
    </source>
</evidence>
<name>A0A8H8P0X0_9AGAM</name>
<feature type="coiled-coil region" evidence="5">
    <location>
        <begin position="2055"/>
        <end position="2082"/>
    </location>
</feature>
<feature type="domain" description="Csf1 N-terminal" evidence="9">
    <location>
        <begin position="3"/>
        <end position="735"/>
    </location>
</feature>
<feature type="transmembrane region" description="Helical" evidence="7">
    <location>
        <begin position="3338"/>
        <end position="3360"/>
    </location>
</feature>
<evidence type="ECO:0000313" key="11">
    <source>
        <dbReference type="Proteomes" id="UP000650533"/>
    </source>
</evidence>
<feature type="region of interest" description="Disordered" evidence="6">
    <location>
        <begin position="3525"/>
        <end position="3568"/>
    </location>
</feature>
<dbReference type="PANTHER" id="PTHR32085">
    <property type="entry name" value="PROTEIN CSF1"/>
    <property type="match status" value="1"/>
</dbReference>
<evidence type="ECO:0000259" key="9">
    <source>
        <dbReference type="Pfam" id="PF21678"/>
    </source>
</evidence>
<dbReference type="Proteomes" id="UP000650533">
    <property type="component" value="Chromosome 7"/>
</dbReference>
<feature type="compositionally biased region" description="Acidic residues" evidence="6">
    <location>
        <begin position="1128"/>
        <end position="1138"/>
    </location>
</feature>
<keyword evidence="2 7" id="KW-0812">Transmembrane</keyword>
<evidence type="ECO:0000256" key="7">
    <source>
        <dbReference type="SAM" id="Phobius"/>
    </source>
</evidence>
<feature type="compositionally biased region" description="Polar residues" evidence="6">
    <location>
        <begin position="3559"/>
        <end position="3568"/>
    </location>
</feature>
<dbReference type="KEGG" id="rsx:RhiXN_06651"/>
<dbReference type="InterPro" id="IPR029636">
    <property type="entry name" value="Csf1"/>
</dbReference>
<feature type="region of interest" description="Disordered" evidence="6">
    <location>
        <begin position="86"/>
        <end position="117"/>
    </location>
</feature>
<evidence type="ECO:0000259" key="8">
    <source>
        <dbReference type="Pfam" id="PF00999"/>
    </source>
</evidence>
<feature type="region of interest" description="Disordered" evidence="6">
    <location>
        <begin position="2923"/>
        <end position="2950"/>
    </location>
</feature>
<dbReference type="InterPro" id="IPR006153">
    <property type="entry name" value="Cation/H_exchanger_TM"/>
</dbReference>
<feature type="region of interest" description="Disordered" evidence="6">
    <location>
        <begin position="2296"/>
        <end position="2315"/>
    </location>
</feature>
<dbReference type="Pfam" id="PF21678">
    <property type="entry name" value="Csf1_N"/>
    <property type="match status" value="1"/>
</dbReference>
<dbReference type="RefSeq" id="XP_043181899.1">
    <property type="nucleotide sequence ID" value="XM_043326467.1"/>
</dbReference>
<proteinExistence type="predicted"/>
<gene>
    <name evidence="10" type="ORF">RhiXN_06651</name>
</gene>
<protein>
    <submittedName>
        <fullName evidence="10">Sodium/hydrogen exchanger family</fullName>
    </submittedName>
</protein>
<evidence type="ECO:0000256" key="6">
    <source>
        <dbReference type="SAM" id="MobiDB-lite"/>
    </source>
</evidence>
<dbReference type="GO" id="GO:0016020">
    <property type="term" value="C:membrane"/>
    <property type="evidence" value="ECO:0007669"/>
    <property type="project" value="UniProtKB-SubCell"/>
</dbReference>
<feature type="domain" description="Cation/H+ exchanger transmembrane" evidence="8">
    <location>
        <begin position="3053"/>
        <end position="3407"/>
    </location>
</feature>
<feature type="transmembrane region" description="Helical" evidence="7">
    <location>
        <begin position="3135"/>
        <end position="3155"/>
    </location>
</feature>
<dbReference type="PANTHER" id="PTHR32085:SF3">
    <property type="entry name" value="PROTEIN CSF1"/>
    <property type="match status" value="1"/>
</dbReference>
<feature type="transmembrane region" description="Helical" evidence="7">
    <location>
        <begin position="3289"/>
        <end position="3317"/>
    </location>
</feature>
<keyword evidence="3 7" id="KW-1133">Transmembrane helix</keyword>
<accession>A0A8H8P0X0</accession>
<keyword evidence="5" id="KW-0175">Coiled coil</keyword>
<sequence length="3568" mass="398933">MSIRVLHCHITWRYWLWRTREGEEIQYDHTVGEEPKKSSSNRSDAELPCRVHAFFEGVEWFIYNRTPSYNVIIEKLGVPDVLAPPDVEGTTEETPHPVLATTYPPTPSSSSQKSVVDENQGIWNKLRTAVWRVRMPEIDFNEILPVGLEFRKGALVVGNDSTPSILIMDIAGGTGSYGVSQSRSKYDEYKQMYDIQLGQVKLITRTNPDYRKRMVDRGNEVVEHIGDSSNNLPPGSLSFETFRQIIHRLSLPFSAPATPYLSGAAPFPKKWGGLARYHHTNNDSSEKTGILHEPEYAKVTCLLETPALNIIYYGDVAGKVPHHAKTMPTEPVDIGNGDEAPEWGIEVELHGGPSTITYGPWADRQRVHWQQMLAPSTYQNTQPTPKLKTGDLRQSVSLRVSIRFRDEVKFRIPTREPSKASSLLDWRYDGQGDLDIQRRRHRRYGWLDLRIEAESFIKYTLPMVASCDGYTAIEANLKTVAASSSVNQVEFLRADRCTIRATMPTPHKWNAERKWDVQVGLVKPSIKLLRDHINLVSDIVKDWTSIPLPPNSMEDVKRLATEEYNRFVPITYSLGVALESYRLDLYANDHNIVDWPLSHVDNSFLTLTGHNLSTNVLILSNEFRPEFSATPFEVIAPNLDLTLSMPKWNTHSAFSTPRTSNIGHVKSLSVSGSYTSYADIRADAVDRLRMDIEAFGWAIRHLMVVKENYFGMFTNFTMRNEFFTKLHSQNLGDPVREKYREGQTNPFEIDMGLVVSDSLLVLPQEVFDCQGATLVRLPELQVILRSHEHAMEMSLNVAPFLLSVTETAPVTFNHEDNQTNPKDCLKVEGIDITANRLFGPQPEVATYLCIWEILLGEISGRLSVSSLVGILASARAFRINFADDFNSPSSDFAPPPLPDVTFLRVTCPLIDVTIGLGTTIDHILPRPQEAYEDSLLHFSISKGFSIRLTDRPHPSYASCMRFDLPNISFRILQRVTGFHQTWFELASISADISGEQASAPLGWKEHTQEQLNFLRMQDATTHRVGFLYGSNLPVSEVPRHGGLTYLTPLKVPFGFGEHKIRPNSTAESGFEGKEYADSFRSEQDEVMTEASRDARVAKSRPVTPQVVIGKSGLMFKGRNPTLDGEISSGDESDNDPSEYEPSVTSSVVAFGEDEISVQSPQWPFVDHYRQALRRYRPVYSGYNAEYETFCLKHATARKDAQDNEDTSSLKITVQHGLNVMVTPTCIPFTCQLITEFNTRSSTLDLLVDSILDDFLDIPVSNHNGTANRLSVEIDIPLTRIMFLQSLMSSTEADALSTGVRRHTALPIHVDARVLALFDIEVQQAACRLETLSSIDHQTTICVKASSIDSRLRKLVSKPFAHSGYELEPSTDKLRLKFAGAGLDLSLSDKSPEILITALEASNHSIGRVTSFMESASELSSRRRRYLVWATMNLLQGQTVTADPFATNLPSFLVQTGRPGRLRSDPSWKILTILHQCMRQMGPDKRRELQSNVLAPNLELPMKELTELSPLTQKRWAELYGQDEQGSHKVPAILQKLFPSKSENHSPLLFRGTLALSSRHTKFVLQSREGDYNEMKLGDFNLHLRCSTANYLPQHLPESIVADTENSVCAASDDCIGNRPQKPVQSNKPFTIPFRHVVLELALSASSLAFAAPAQQITFEAQTSGCTTSISSVITLPEAPSPPRGSLSVSFTADAILLQANQWKTNKASKSLLAGIELRHVVIHGAANEDTGSSTHARVLLSLDQFKINVPRSVLQLYRFIDSWRTEYLPAYDSMIQDLLLELDYNPRPRNPSPYSPALFSGDLKIIVLHSVTFLDLKGTQETEFGHRIGSQVIQLINGQPNIGRPTPNTNSVSLELPSLRLEGKYPQLDIRMHVDRFSVTLKPQYFDDFLAVQQKFGSDFNELVDLAIEFKTQRGTPLTEPSETIPTMFAKFDVSFTFDGFRIGIEGPSSTQYLDSSTIKGQVHSGTQKRWSFGVESLALSLAHQSAPRRARTNFDRKYRSAYMVFDMSAHNIEHLDSSQENHLGITINFVHAVMQPAAIAELGDLIDHIQAEMLSRQEQRAAELEEIRRKTRQVMRTLEHNDHPHSIRETKTFLDNRKIEFTVKDTGIVFPLTLQDDLMLPQMGSSIISPFSPSSVPALLISLSSVSFVTQRYETGQAKIQEFSFQFVPGFDQSQPGHFNGSTHDTRNRMIYPSMEAEVRSTSTPTTRQVRIRAIVSGFELDIEPSIVNYVFSIVDVYRQGRDRISRLATYTTRSDAASSITQLAPAVPSNAQYSAVLTTNIKASFEFKSGRIRSHTPSVRASDPERTQSVPTLSPQTEIFEHGTDILDLPMVSAWLEYKATPASQKVMGSTTPNQSILVCDTTIHPISNVLKPSLCLSLLTFPSVYKNVWHMHPHLLGLPAPLLSPIYQQSMKGLNINKSTLELTCQPDVNVVAGLNWESGGFVVTISPGAREVAVVGTMTSLTAGIQHGYLNEDSISAKAQNLTFSVDFRKLKSDEDATTNSVSVVINTEIAAKMRFSRLQDLLCFKAVWLDRIPVFDSLVRPPPVHSSVSVIKAELPGSNYVPLTQPFQTLVLVNVDKVNIMADLGPTIAQVTLDIESLTFRTRLCEDVSEATLTMAKLDLLSERAVMGYVHMPDFVFQTVRRRHGKLSHDIDGHAKMLELTLKSGDIEAAMEYERQHLMHFHADPLHVTIFDDWSKVDSNIPVQDREVLLEFGIQAGEILAYSSTSTIPKMISLGGKLAALIKAQKLGAARESNAFRTSQMPKPDTALSEVAAAMLQSARSKFRETETFQFAVIQRLKLSIKTLKLAVPPVTQQRAETALFTARQVEGELHRTIRPHEPPRRKLLLELGAFSIRGMHSRTTDNKICYDFAINLTHHPVGDKGIYVALSFASWNWLLGIKRKFETDLETAFAEVAQLTKDTTPRHRRRTVDTDPGGRSTDDDAGTRTAYHSPALTLVLRPLHLRQHLHRHMGQASPLLNLPRMSYPFSRLAGLGSRLIFGSKFRTKVEIDTSDLNICLATMSLYICVYGQYELFFIWGEAMPTPALGLVSYVVKHRLYLSEPLIASLFGIIVGPAVLGWVDPNLWKPEEDRMMGYKDSLTLALTRITIGIQVFFAGVALPKKYLKSQFQSLVMLLLPIMAIAWIVCGFLIYELIPGLTFLEALIISACITPTDPILANAITKGRYAEQSVSSAVRNIIVAESGANDGLGYPFIFLPLLMIMARSSEEFHGPNRSLSGVIARWIYETWLYQIVLSVVLGLLIGWVARKSLRWCEERHMLDEDNFVAYGTGLSFFCLGFLGIMGSDDLLCCFIAGNSFSWDDRQRLAAEDSGFQDIIDMLLNAGIFMYIGAIIPWYAYNDPTTGIVPWRVVVLAICVLLFRRLPWVVSIPFRPSTKPFSLDGLAPLEAGSCTPLFELGLTLEFSVSAIFYVQIALKYLPKESRDQVKRTVEPVMVFSSILVHGITVPASKLLMHGVTLTRTLTQSGLPGLEKRDHRDGRPVTVDDIRRIGVPIPLPVYHSETGRRVSSTSVPESIAMGDRAPSDQERETGVEGRTVVFQTPSEPTV</sequence>
<dbReference type="GO" id="GO:1902600">
    <property type="term" value="P:proton transmembrane transport"/>
    <property type="evidence" value="ECO:0007669"/>
    <property type="project" value="InterPro"/>
</dbReference>
<feature type="transmembrane region" description="Helical" evidence="7">
    <location>
        <begin position="3250"/>
        <end position="3269"/>
    </location>
</feature>
<reference evidence="10" key="1">
    <citation type="submission" date="2020-05" db="EMBL/GenBank/DDBJ databases">
        <title>Evolutionary and genomic comparisons of hybrid uninucleate and nonhybrid Rhizoctonia fungi.</title>
        <authorList>
            <person name="Li C."/>
            <person name="Chen X."/>
        </authorList>
    </citation>
    <scope>NUCLEOTIDE SEQUENCE</scope>
    <source>
        <strain evidence="10">AG-1 IA</strain>
    </source>
</reference>
<organism evidence="10 11">
    <name type="scientific">Rhizoctonia solani</name>
    <dbReference type="NCBI Taxonomy" id="456999"/>
    <lineage>
        <taxon>Eukaryota</taxon>
        <taxon>Fungi</taxon>
        <taxon>Dikarya</taxon>
        <taxon>Basidiomycota</taxon>
        <taxon>Agaricomycotina</taxon>
        <taxon>Agaricomycetes</taxon>
        <taxon>Cantharellales</taxon>
        <taxon>Ceratobasidiaceae</taxon>
        <taxon>Rhizoctonia</taxon>
    </lineage>
</organism>
<dbReference type="InterPro" id="IPR038770">
    <property type="entry name" value="Na+/solute_symporter_sf"/>
</dbReference>
<feature type="transmembrane region" description="Helical" evidence="7">
    <location>
        <begin position="3104"/>
        <end position="3123"/>
    </location>
</feature>
<dbReference type="Pfam" id="PF00999">
    <property type="entry name" value="Na_H_Exchanger"/>
    <property type="match status" value="1"/>
</dbReference>